<dbReference type="WBParaSite" id="TCNE_0000088101-mRNA-1">
    <property type="protein sequence ID" value="TCNE_0000088101-mRNA-1"/>
    <property type="gene ID" value="TCNE_0000088101"/>
</dbReference>
<dbReference type="PANTHER" id="PTHR47519">
    <property type="entry name" value="NUCLEAR HORMONE RECEPTOR FAMILY MEMBER NHR-31-RELATED"/>
    <property type="match status" value="1"/>
</dbReference>
<evidence type="ECO:0000256" key="1">
    <source>
        <dbReference type="ARBA" id="ARBA00022723"/>
    </source>
</evidence>
<dbReference type="GO" id="GO:0043565">
    <property type="term" value="F:sequence-specific DNA binding"/>
    <property type="evidence" value="ECO:0007669"/>
    <property type="project" value="InterPro"/>
</dbReference>
<evidence type="ECO:0000313" key="11">
    <source>
        <dbReference type="Proteomes" id="UP000050794"/>
    </source>
</evidence>
<dbReference type="SMART" id="SM00399">
    <property type="entry name" value="ZnF_C4"/>
    <property type="match status" value="1"/>
</dbReference>
<reference evidence="12" key="1">
    <citation type="submission" date="2016-06" db="UniProtKB">
        <authorList>
            <consortium name="WormBaseParasite"/>
        </authorList>
    </citation>
    <scope>IDENTIFICATION</scope>
</reference>
<accession>A0A183TXB2</accession>
<keyword evidence="4" id="KW-0805">Transcription regulation</keyword>
<dbReference type="Gene3D" id="1.10.565.10">
    <property type="entry name" value="Retinoid X Receptor"/>
    <property type="match status" value="1"/>
</dbReference>
<evidence type="ECO:0000259" key="9">
    <source>
        <dbReference type="PROSITE" id="PS51030"/>
    </source>
</evidence>
<evidence type="ECO:0000256" key="2">
    <source>
        <dbReference type="ARBA" id="ARBA00022771"/>
    </source>
</evidence>
<sequence length="219" mass="24359">MASDAQPSSKQRNGRSHCPDPGIPCRPETQCVVCGDRACSHHYYGVAACHGCKCFFWRSVKANAKYVCRYGGNCAIDINGRNCCRYCRFSRCIQAGMKPEGVGTISFQRLIKTVLDAIGLSSAAAQMVSAFRDRVHEAFYQHCIEESMNATATIRFARLFHLLPKITTLAVQLEEHIQLSHTFCEGDAMDPLLCELLGDIFEGNRLLLQKRPRSSDSTS</sequence>
<keyword evidence="11" id="KW-1185">Reference proteome</keyword>
<dbReference type="GO" id="GO:0003700">
    <property type="term" value="F:DNA-binding transcription factor activity"/>
    <property type="evidence" value="ECO:0007669"/>
    <property type="project" value="InterPro"/>
</dbReference>
<dbReference type="Proteomes" id="UP000050794">
    <property type="component" value="Unassembled WGS sequence"/>
</dbReference>
<dbReference type="EMBL" id="UYWY01000517">
    <property type="protein sequence ID" value="VDM25025.1"/>
    <property type="molecule type" value="Genomic_DNA"/>
</dbReference>
<dbReference type="PANTHER" id="PTHR47519:SF2">
    <property type="entry name" value="NUCLEAR HORMONE RECEPTOR FAMILY MEMBER NHR-97"/>
    <property type="match status" value="1"/>
</dbReference>
<dbReference type="PROSITE" id="PS00031">
    <property type="entry name" value="NUCLEAR_REC_DBD_1"/>
    <property type="match status" value="1"/>
</dbReference>
<dbReference type="Pfam" id="PF00105">
    <property type="entry name" value="zf-C4"/>
    <property type="match status" value="1"/>
</dbReference>
<dbReference type="SUPFAM" id="SSF57716">
    <property type="entry name" value="Glucocorticoid receptor-like (DNA-binding domain)"/>
    <property type="match status" value="1"/>
</dbReference>
<dbReference type="InterPro" id="IPR001628">
    <property type="entry name" value="Znf_hrmn_rcpt"/>
</dbReference>
<dbReference type="InterPro" id="IPR052496">
    <property type="entry name" value="Orphan_Nuclear_Rcpt"/>
</dbReference>
<dbReference type="PRINTS" id="PR00047">
    <property type="entry name" value="STROIDFINGER"/>
</dbReference>
<reference evidence="10 11" key="2">
    <citation type="submission" date="2018-11" db="EMBL/GenBank/DDBJ databases">
        <authorList>
            <consortium name="Pathogen Informatics"/>
        </authorList>
    </citation>
    <scope>NUCLEOTIDE SEQUENCE [LARGE SCALE GENOMIC DNA]</scope>
</reference>
<dbReference type="PROSITE" id="PS51030">
    <property type="entry name" value="NUCLEAR_REC_DBD_2"/>
    <property type="match status" value="1"/>
</dbReference>
<evidence type="ECO:0000256" key="5">
    <source>
        <dbReference type="ARBA" id="ARBA00023125"/>
    </source>
</evidence>
<evidence type="ECO:0000313" key="10">
    <source>
        <dbReference type="EMBL" id="VDM25025.1"/>
    </source>
</evidence>
<keyword evidence="2" id="KW-0863">Zinc-finger</keyword>
<evidence type="ECO:0000256" key="6">
    <source>
        <dbReference type="ARBA" id="ARBA00023163"/>
    </source>
</evidence>
<evidence type="ECO:0000256" key="8">
    <source>
        <dbReference type="ARBA" id="ARBA00023242"/>
    </source>
</evidence>
<keyword evidence="8" id="KW-0539">Nucleus</keyword>
<evidence type="ECO:0000313" key="12">
    <source>
        <dbReference type="WBParaSite" id="TCNE_0000088101-mRNA-1"/>
    </source>
</evidence>
<dbReference type="InterPro" id="IPR035500">
    <property type="entry name" value="NHR-like_dom_sf"/>
</dbReference>
<organism evidence="11 12">
    <name type="scientific">Toxocara canis</name>
    <name type="common">Canine roundworm</name>
    <dbReference type="NCBI Taxonomy" id="6265"/>
    <lineage>
        <taxon>Eukaryota</taxon>
        <taxon>Metazoa</taxon>
        <taxon>Ecdysozoa</taxon>
        <taxon>Nematoda</taxon>
        <taxon>Chromadorea</taxon>
        <taxon>Rhabditida</taxon>
        <taxon>Spirurina</taxon>
        <taxon>Ascaridomorpha</taxon>
        <taxon>Ascaridoidea</taxon>
        <taxon>Toxocaridae</taxon>
        <taxon>Toxocara</taxon>
    </lineage>
</organism>
<protein>
    <submittedName>
        <fullName evidence="12">Nuclear receptor domain-containing protein</fullName>
    </submittedName>
</protein>
<dbReference type="AlphaFoldDB" id="A0A183TXB2"/>
<dbReference type="SUPFAM" id="SSF48508">
    <property type="entry name" value="Nuclear receptor ligand-binding domain"/>
    <property type="match status" value="1"/>
</dbReference>
<keyword evidence="6" id="KW-0804">Transcription</keyword>
<keyword evidence="7" id="KW-0675">Receptor</keyword>
<proteinExistence type="predicted"/>
<gene>
    <name evidence="10" type="ORF">TCNE_LOCUS882</name>
</gene>
<feature type="domain" description="Nuclear receptor" evidence="9">
    <location>
        <begin position="28"/>
        <end position="104"/>
    </location>
</feature>
<evidence type="ECO:0000256" key="7">
    <source>
        <dbReference type="ARBA" id="ARBA00023170"/>
    </source>
</evidence>
<dbReference type="InterPro" id="IPR013088">
    <property type="entry name" value="Znf_NHR/GATA"/>
</dbReference>
<evidence type="ECO:0000256" key="4">
    <source>
        <dbReference type="ARBA" id="ARBA00023015"/>
    </source>
</evidence>
<keyword evidence="5" id="KW-0238">DNA-binding</keyword>
<evidence type="ECO:0000256" key="3">
    <source>
        <dbReference type="ARBA" id="ARBA00022833"/>
    </source>
</evidence>
<dbReference type="CDD" id="cd06916">
    <property type="entry name" value="NR_DBD_like"/>
    <property type="match status" value="1"/>
</dbReference>
<name>A0A183TXB2_TOXCA</name>
<dbReference type="GO" id="GO:0008270">
    <property type="term" value="F:zinc ion binding"/>
    <property type="evidence" value="ECO:0007669"/>
    <property type="project" value="UniProtKB-KW"/>
</dbReference>
<keyword evidence="1" id="KW-0479">Metal-binding</keyword>
<dbReference type="Gene3D" id="3.30.50.10">
    <property type="entry name" value="Erythroid Transcription Factor GATA-1, subunit A"/>
    <property type="match status" value="1"/>
</dbReference>
<keyword evidence="3" id="KW-0862">Zinc</keyword>